<comment type="caution">
    <text evidence="1">The sequence shown here is derived from an EMBL/GenBank/DDBJ whole genome shotgun (WGS) entry which is preliminary data.</text>
</comment>
<dbReference type="RefSeq" id="WP_396685571.1">
    <property type="nucleotide sequence ID" value="NZ_JBIRPU010000039.1"/>
</dbReference>
<organism evidence="1 2">
    <name type="scientific">Micromonospora rubida</name>
    <dbReference type="NCBI Taxonomy" id="2697657"/>
    <lineage>
        <taxon>Bacteria</taxon>
        <taxon>Bacillati</taxon>
        <taxon>Actinomycetota</taxon>
        <taxon>Actinomycetes</taxon>
        <taxon>Micromonosporales</taxon>
        <taxon>Micromonosporaceae</taxon>
        <taxon>Micromonospora</taxon>
    </lineage>
</organism>
<keyword evidence="2" id="KW-1185">Reference proteome</keyword>
<dbReference type="EMBL" id="JBIRPU010000039">
    <property type="protein sequence ID" value="MFI0796975.1"/>
    <property type="molecule type" value="Genomic_DNA"/>
</dbReference>
<sequence length="621" mass="67254">MTNETLFVSTHRPAPQLRDGTYTVTVRQDLTIRGQAKGLRAVSKRFVVAGDHRALAPEDVVSVFPPEGSLGDHANVLPHVLLGRGTLPWEQTGGGDTSDLPWLALLLFDEDDQVDTAVLTLAEIAALPEFGDEPPMVGQRDDDRAVVLGVPRGRLAELIPTAAELSLLTHVRQKVVAGRAEGAELAAVLSARLPRAGRTSTAHLVSVAGRYRDGAFDLGTGDVVHLISLKSWRFACVQDGPGFAGIAESLDRTPATVSLPALGRPSVDPYLTRGFVPLPHHLRQADRTVSWYHGPLSPQRAADPGPTGLLPVRAADALLRVDRDNGMIDVSYASAWQLGRLLALRSKRFSTAYGNWRQARRRAHHVGGQVTPVPVLRAVGTADPTPPEVVGTWLAGLNRLTDVPFNYLVPDERMLPAESLRFFHLDPWWIRCLLDGALSLGRVTEGDVAYDREHLADLGAQRYPVVSGFLIRSALVSGFPGMLIDGYDVPVPENGDLTGLTPMTALPARRLSENVLLCLFTGDASTLHLHLRPETLHFGVDHDSNAPTGWRKLLRNDAGKLKKGRGVPVRWRQVSLAGTARPVEQVVDVAALAGDIGSPMTPARFAKEMIEGVPSVLFRRS</sequence>
<name>A0ABW7SV74_9ACTN</name>
<accession>A0ABW7SV74</accession>
<gene>
    <name evidence="1" type="ORF">ACH4OY_30470</name>
</gene>
<proteinExistence type="predicted"/>
<reference evidence="1 2" key="1">
    <citation type="submission" date="2024-10" db="EMBL/GenBank/DDBJ databases">
        <title>The Natural Products Discovery Center: Release of the First 8490 Sequenced Strains for Exploring Actinobacteria Biosynthetic Diversity.</title>
        <authorList>
            <person name="Kalkreuter E."/>
            <person name="Kautsar S.A."/>
            <person name="Yang D."/>
            <person name="Bader C.D."/>
            <person name="Teijaro C.N."/>
            <person name="Fluegel L."/>
            <person name="Davis C.M."/>
            <person name="Simpson J.R."/>
            <person name="Lauterbach L."/>
            <person name="Steele A.D."/>
            <person name="Gui C."/>
            <person name="Meng S."/>
            <person name="Li G."/>
            <person name="Viehrig K."/>
            <person name="Ye F."/>
            <person name="Su P."/>
            <person name="Kiefer A.F."/>
            <person name="Nichols A."/>
            <person name="Cepeda A.J."/>
            <person name="Yan W."/>
            <person name="Fan B."/>
            <person name="Jiang Y."/>
            <person name="Adhikari A."/>
            <person name="Zheng C.-J."/>
            <person name="Schuster L."/>
            <person name="Cowan T.M."/>
            <person name="Smanski M.J."/>
            <person name="Chevrette M.G."/>
            <person name="De Carvalho L.P.S."/>
            <person name="Shen B."/>
        </authorList>
    </citation>
    <scope>NUCLEOTIDE SEQUENCE [LARGE SCALE GENOMIC DNA]</scope>
    <source>
        <strain evidence="1 2">NPDC021253</strain>
    </source>
</reference>
<evidence type="ECO:0000313" key="2">
    <source>
        <dbReference type="Proteomes" id="UP001611075"/>
    </source>
</evidence>
<evidence type="ECO:0000313" key="1">
    <source>
        <dbReference type="EMBL" id="MFI0796975.1"/>
    </source>
</evidence>
<protein>
    <submittedName>
        <fullName evidence="1">Uncharacterized protein</fullName>
    </submittedName>
</protein>
<dbReference type="Proteomes" id="UP001611075">
    <property type="component" value="Unassembled WGS sequence"/>
</dbReference>